<dbReference type="EMBL" id="OC038021">
    <property type="protein sequence ID" value="CAD7269855.1"/>
    <property type="molecule type" value="Genomic_DNA"/>
</dbReference>
<proteinExistence type="predicted"/>
<dbReference type="AlphaFoldDB" id="A0A7R9G8X5"/>
<accession>A0A7R9G8X5</accession>
<reference evidence="1" key="1">
    <citation type="submission" date="2020-11" db="EMBL/GenBank/DDBJ databases">
        <authorList>
            <person name="Tran Van P."/>
        </authorList>
    </citation>
    <scope>NUCLEOTIDE SEQUENCE</scope>
</reference>
<organism evidence="1">
    <name type="scientific">Timema shepardi</name>
    <name type="common">Walking stick</name>
    <dbReference type="NCBI Taxonomy" id="629360"/>
    <lineage>
        <taxon>Eukaryota</taxon>
        <taxon>Metazoa</taxon>
        <taxon>Ecdysozoa</taxon>
        <taxon>Arthropoda</taxon>
        <taxon>Hexapoda</taxon>
        <taxon>Insecta</taxon>
        <taxon>Pterygota</taxon>
        <taxon>Neoptera</taxon>
        <taxon>Polyneoptera</taxon>
        <taxon>Phasmatodea</taxon>
        <taxon>Timematodea</taxon>
        <taxon>Timematoidea</taxon>
        <taxon>Timematidae</taxon>
        <taxon>Timema</taxon>
    </lineage>
</organism>
<protein>
    <submittedName>
        <fullName evidence="1">Uncharacterized protein</fullName>
    </submittedName>
</protein>
<name>A0A7R9G8X5_TIMSH</name>
<sequence>MGPDRTTEPCSLSVNFV</sequence>
<evidence type="ECO:0000313" key="1">
    <source>
        <dbReference type="EMBL" id="CAD7269855.1"/>
    </source>
</evidence>
<gene>
    <name evidence="1" type="ORF">TSIB3V08_LOCUS13855</name>
</gene>